<evidence type="ECO:0000256" key="9">
    <source>
        <dbReference type="ARBA" id="ARBA00054688"/>
    </source>
</evidence>
<evidence type="ECO:0000313" key="16">
    <source>
        <dbReference type="WBParaSite" id="PSAMB.scaffold128size74779.g2259.t1"/>
    </source>
</evidence>
<evidence type="ECO:0000256" key="11">
    <source>
        <dbReference type="PROSITE-ProRule" id="PRU00283"/>
    </source>
</evidence>
<name>A0A914UV51_9BILA</name>
<evidence type="ECO:0000256" key="1">
    <source>
        <dbReference type="ARBA" id="ARBA00004318"/>
    </source>
</evidence>
<reference evidence="16" key="1">
    <citation type="submission" date="2022-11" db="UniProtKB">
        <authorList>
            <consortium name="WormBaseParasite"/>
        </authorList>
    </citation>
    <scope>IDENTIFICATION</scope>
</reference>
<evidence type="ECO:0000256" key="8">
    <source>
        <dbReference type="ARBA" id="ARBA00023175"/>
    </source>
</evidence>
<dbReference type="GO" id="GO:0007018">
    <property type="term" value="P:microtubule-based movement"/>
    <property type="evidence" value="ECO:0007669"/>
    <property type="project" value="InterPro"/>
</dbReference>
<sequence length="1020" mass="112509">MAKGGKKSRSPSKKPKQNGGGVDETAKKATVSSSKPVTNGTTHSDSGAEENLKVAVRVRSFNKREIDMNAKPIIEMSAGQTVIRNPAEPAEDGKKFAFDYSYWSFDGGKQRSDGFWEPDLAQPNGKKYCDQNKVFEDLGKGMLSNAWEGYNSTLFAYGQTGSGKSYSVVGYGPNKGIVPMFCEQLFAEIGTKKGGDTAYEVTFSMLEIYNEIVRDLLNPNSDKKKGLRIRQHPKKGFWPEQLAVVPVDSYQAISNKMDQGATTRTIAATNMNATSSRAHTIVCITFIQKSKNSAGQELAKSSVVNLVDLAGSERVSSTGATGDRLKEGAAINQSLSALGNVISALADQSNGKKVKVPYRDSVLTQLLMNALGGNSKTIMIAAISPADINYEESLSTLRYADRAKQIKTRAIINEDPTEKMIRELQDENARLKKMVQGGGGSIEDHEDYKKELEENEREMEEMRKSFEEKLLLAQAESAASGVKTSAEVAKQRAKYPHLYNLNIDPQLNAMVVHIIKSGKYRIGNAKGSKSDIVLSGPSMLEQHAIIVSAKDHLAVTLEKATEQARVLVNGKPITGQMQLRHNDRILFGTSQLYVYANPLEQKKNPTAKYPAVTYEMAQGEIAEASGFKISQSGELAQSDRAAQEKLIQVMPAVEDANSISEKLDKMMKFEAILVSPQLFGKPESEWEVLIRVRNFANGLQYNWTTEKFMERYAQMRELYEDVEDGDIKLSDVTADKDPFVEPTKDPTLIGVASAYLKSLAYFMPMKTQTAIKDLSGQDAGVLNISLTNCDAAGNTLDENSSAAWVDSTKALIGKDLYFRFLISRAYGIPARFTDIYCAFNFKFGDEKEKRSIKTKKVSGTSNPVFEHNETLCFKNIDAATLSVIENGRILVELWGVQVPTSRDDRDNRDTRAMLAADAMNKGVLPQKMNSSDSKSSFEVDVLRQRQAKIEAKLQYMREICTVGEARGMDTVPLSYIKGILDAPGVDTLDKWAKMFEYKGIHDGRPASANRINKSTTCVIS</sequence>
<dbReference type="InterPro" id="IPR036961">
    <property type="entry name" value="Kinesin_motor_dom_sf"/>
</dbReference>
<keyword evidence="2" id="KW-0813">Transport</keyword>
<keyword evidence="4 11" id="KW-0067">ATP-binding</keyword>
<keyword evidence="5 12" id="KW-0175">Coiled coil</keyword>
<protein>
    <recommendedName>
        <fullName evidence="10">Kinesin-like protein 6</fullName>
    </recommendedName>
</protein>
<dbReference type="Pfam" id="PF00225">
    <property type="entry name" value="Kinesin"/>
    <property type="match status" value="1"/>
</dbReference>
<dbReference type="Gene3D" id="2.60.200.20">
    <property type="match status" value="1"/>
</dbReference>
<dbReference type="InterPro" id="IPR000253">
    <property type="entry name" value="FHA_dom"/>
</dbReference>
<organism evidence="15 16">
    <name type="scientific">Plectus sambesii</name>
    <dbReference type="NCBI Taxonomy" id="2011161"/>
    <lineage>
        <taxon>Eukaryota</taxon>
        <taxon>Metazoa</taxon>
        <taxon>Ecdysozoa</taxon>
        <taxon>Nematoda</taxon>
        <taxon>Chromadorea</taxon>
        <taxon>Plectida</taxon>
        <taxon>Plectina</taxon>
        <taxon>Plectoidea</taxon>
        <taxon>Plectidae</taxon>
        <taxon>Plectus</taxon>
    </lineage>
</organism>
<evidence type="ECO:0000256" key="10">
    <source>
        <dbReference type="ARBA" id="ARBA00079247"/>
    </source>
</evidence>
<feature type="coiled-coil region" evidence="12">
    <location>
        <begin position="442"/>
        <end position="476"/>
    </location>
</feature>
<feature type="compositionally biased region" description="Polar residues" evidence="13">
    <location>
        <begin position="30"/>
        <end position="45"/>
    </location>
</feature>
<feature type="binding site" evidence="11">
    <location>
        <begin position="158"/>
        <end position="165"/>
    </location>
    <ligand>
        <name>ATP</name>
        <dbReference type="ChEBI" id="CHEBI:30616"/>
    </ligand>
</feature>
<dbReference type="PRINTS" id="PR00380">
    <property type="entry name" value="KINESINHEAVY"/>
</dbReference>
<evidence type="ECO:0000256" key="12">
    <source>
        <dbReference type="SAM" id="Coils"/>
    </source>
</evidence>
<dbReference type="GO" id="GO:0005524">
    <property type="term" value="F:ATP binding"/>
    <property type="evidence" value="ECO:0007669"/>
    <property type="project" value="UniProtKB-UniRule"/>
</dbReference>
<keyword evidence="15" id="KW-1185">Reference proteome</keyword>
<accession>A0A914UV51</accession>
<dbReference type="SUPFAM" id="SSF52540">
    <property type="entry name" value="P-loop containing nucleoside triphosphate hydrolases"/>
    <property type="match status" value="1"/>
</dbReference>
<dbReference type="PROSITE" id="PS50067">
    <property type="entry name" value="KINESIN_MOTOR_2"/>
    <property type="match status" value="1"/>
</dbReference>
<keyword evidence="6" id="KW-0496">Mitochondrion</keyword>
<dbReference type="PROSITE" id="PS00411">
    <property type="entry name" value="KINESIN_MOTOR_1"/>
    <property type="match status" value="1"/>
</dbReference>
<evidence type="ECO:0000256" key="3">
    <source>
        <dbReference type="ARBA" id="ARBA00022741"/>
    </source>
</evidence>
<evidence type="ECO:0000256" key="6">
    <source>
        <dbReference type="ARBA" id="ARBA00023128"/>
    </source>
</evidence>
<dbReference type="InterPro" id="IPR008984">
    <property type="entry name" value="SMAD_FHA_dom_sf"/>
</dbReference>
<feature type="compositionally biased region" description="Basic residues" evidence="13">
    <location>
        <begin position="1"/>
        <end position="16"/>
    </location>
</feature>
<dbReference type="InterPro" id="IPR019821">
    <property type="entry name" value="Kinesin_motor_CS"/>
</dbReference>
<evidence type="ECO:0000256" key="4">
    <source>
        <dbReference type="ARBA" id="ARBA00022840"/>
    </source>
</evidence>
<feature type="region of interest" description="Disordered" evidence="13">
    <location>
        <begin position="1"/>
        <end position="51"/>
    </location>
</feature>
<evidence type="ECO:0000256" key="5">
    <source>
        <dbReference type="ARBA" id="ARBA00023054"/>
    </source>
</evidence>
<dbReference type="GO" id="GO:0031966">
    <property type="term" value="C:mitochondrial membrane"/>
    <property type="evidence" value="ECO:0007669"/>
    <property type="project" value="UniProtKB-SubCell"/>
</dbReference>
<dbReference type="AlphaFoldDB" id="A0A914UV51"/>
<dbReference type="Pfam" id="PF00498">
    <property type="entry name" value="FHA"/>
    <property type="match status" value="1"/>
</dbReference>
<evidence type="ECO:0000256" key="13">
    <source>
        <dbReference type="SAM" id="MobiDB-lite"/>
    </source>
</evidence>
<dbReference type="CDD" id="cd22709">
    <property type="entry name" value="FHA_KIF28P"/>
    <property type="match status" value="1"/>
</dbReference>
<dbReference type="InterPro" id="IPR001752">
    <property type="entry name" value="Kinesin_motor_dom"/>
</dbReference>
<evidence type="ECO:0000256" key="7">
    <source>
        <dbReference type="ARBA" id="ARBA00023136"/>
    </source>
</evidence>
<evidence type="ECO:0000259" key="14">
    <source>
        <dbReference type="PROSITE" id="PS50067"/>
    </source>
</evidence>
<dbReference type="InterPro" id="IPR027417">
    <property type="entry name" value="P-loop_NTPase"/>
</dbReference>
<comment type="subcellular location">
    <subcellularLocation>
        <location evidence="1">Mitochondrion membrane</location>
        <topology evidence="1">Peripheral membrane protein</topology>
    </subcellularLocation>
</comment>
<dbReference type="PANTHER" id="PTHR47117">
    <property type="entry name" value="STAR-RELATED LIPID TRANSFER PROTEIN 9"/>
    <property type="match status" value="1"/>
</dbReference>
<dbReference type="WBParaSite" id="PSAMB.scaffold128size74779.g2259.t1">
    <property type="protein sequence ID" value="PSAMB.scaffold128size74779.g2259.t1"/>
    <property type="gene ID" value="PSAMB.scaffold128size74779.g2259"/>
</dbReference>
<dbReference type="FunFam" id="3.40.850.10:FF:000063">
    <property type="entry name" value="Kinesin-like protein"/>
    <property type="match status" value="1"/>
</dbReference>
<dbReference type="InterPro" id="IPR022140">
    <property type="entry name" value="Kinesin-like_KIF1-typ"/>
</dbReference>
<keyword evidence="3 11" id="KW-0547">Nucleotide-binding</keyword>
<dbReference type="CDD" id="cd00030">
    <property type="entry name" value="C2"/>
    <property type="match status" value="1"/>
</dbReference>
<comment type="similarity">
    <text evidence="11">Belongs to the TRAFAC class myosin-kinesin ATPase superfamily. Kinesin family.</text>
</comment>
<evidence type="ECO:0000256" key="2">
    <source>
        <dbReference type="ARBA" id="ARBA00022448"/>
    </source>
</evidence>
<comment type="function">
    <text evidence="9">Microtubule-dependent motor protein required for mitochondrion morphology and transport of mitochondria in neuronal cells.</text>
</comment>
<dbReference type="GO" id="GO:0003777">
    <property type="term" value="F:microtubule motor activity"/>
    <property type="evidence" value="ECO:0007669"/>
    <property type="project" value="InterPro"/>
</dbReference>
<dbReference type="FunFam" id="2.60.200.20:FF:000034">
    <property type="entry name" value="kinesin-like protein KIF28P"/>
    <property type="match status" value="1"/>
</dbReference>
<keyword evidence="7" id="KW-0472">Membrane</keyword>
<feature type="domain" description="Kinesin motor" evidence="14">
    <location>
        <begin position="51"/>
        <end position="406"/>
    </location>
</feature>
<dbReference type="Gene3D" id="3.40.850.10">
    <property type="entry name" value="Kinesin motor domain"/>
    <property type="match status" value="1"/>
</dbReference>
<proteinExistence type="inferred from homology"/>
<dbReference type="SUPFAM" id="SSF49879">
    <property type="entry name" value="SMAD/FHA domain"/>
    <property type="match status" value="1"/>
</dbReference>
<dbReference type="Proteomes" id="UP000887566">
    <property type="component" value="Unplaced"/>
</dbReference>
<keyword evidence="8 11" id="KW-0505">Motor protein</keyword>
<dbReference type="GO" id="GO:0008017">
    <property type="term" value="F:microtubule binding"/>
    <property type="evidence" value="ECO:0007669"/>
    <property type="project" value="InterPro"/>
</dbReference>
<dbReference type="Pfam" id="PF12423">
    <property type="entry name" value="KIF1B"/>
    <property type="match status" value="1"/>
</dbReference>
<evidence type="ECO:0000313" key="15">
    <source>
        <dbReference type="Proteomes" id="UP000887566"/>
    </source>
</evidence>
<dbReference type="SMART" id="SM00129">
    <property type="entry name" value="KISc"/>
    <property type="match status" value="1"/>
</dbReference>